<dbReference type="InterPro" id="IPR003137">
    <property type="entry name" value="PA_domain"/>
</dbReference>
<dbReference type="EMBL" id="MU004230">
    <property type="protein sequence ID" value="KAF2675414.1"/>
    <property type="molecule type" value="Genomic_DNA"/>
</dbReference>
<keyword evidence="9 11" id="KW-0862">Zinc</keyword>
<keyword evidence="7 11" id="KW-0732">Signal</keyword>
<evidence type="ECO:0000256" key="7">
    <source>
        <dbReference type="ARBA" id="ARBA00022729"/>
    </source>
</evidence>
<dbReference type="GO" id="GO:0006508">
    <property type="term" value="P:proteolysis"/>
    <property type="evidence" value="ECO:0007669"/>
    <property type="project" value="UniProtKB-KW"/>
</dbReference>
<dbReference type="GO" id="GO:0008235">
    <property type="term" value="F:metalloexopeptidase activity"/>
    <property type="evidence" value="ECO:0007669"/>
    <property type="project" value="InterPro"/>
</dbReference>
<feature type="signal peptide" evidence="11">
    <location>
        <begin position="1"/>
        <end position="21"/>
    </location>
</feature>
<evidence type="ECO:0000313" key="14">
    <source>
        <dbReference type="EMBL" id="KAF2675414.1"/>
    </source>
</evidence>
<dbReference type="Gene3D" id="3.50.30.30">
    <property type="match status" value="1"/>
</dbReference>
<keyword evidence="5 11" id="KW-0645">Protease</keyword>
<dbReference type="InterPro" id="IPR045175">
    <property type="entry name" value="M28_fam"/>
</dbReference>
<gene>
    <name evidence="14" type="ORF">BT63DRAFT_462829</name>
</gene>
<dbReference type="GO" id="GO:0046872">
    <property type="term" value="F:metal ion binding"/>
    <property type="evidence" value="ECO:0007669"/>
    <property type="project" value="UniProtKB-KW"/>
</dbReference>
<dbReference type="Proteomes" id="UP000799302">
    <property type="component" value="Unassembled WGS sequence"/>
</dbReference>
<name>A0A6A6UWR4_9PEZI</name>
<keyword evidence="15" id="KW-1185">Reference proteome</keyword>
<feature type="domain" description="Peptidase M28" evidence="13">
    <location>
        <begin position="251"/>
        <end position="449"/>
    </location>
</feature>
<dbReference type="SUPFAM" id="SSF53187">
    <property type="entry name" value="Zn-dependent exopeptidases"/>
    <property type="match status" value="1"/>
</dbReference>
<evidence type="ECO:0000259" key="12">
    <source>
        <dbReference type="Pfam" id="PF02225"/>
    </source>
</evidence>
<dbReference type="AlphaFoldDB" id="A0A6A6UWR4"/>
<dbReference type="OrthoDB" id="10013407at2759"/>
<comment type="subcellular location">
    <subcellularLocation>
        <location evidence="2">Secreted</location>
    </subcellularLocation>
</comment>
<dbReference type="SUPFAM" id="SSF52025">
    <property type="entry name" value="PA domain"/>
    <property type="match status" value="1"/>
</dbReference>
<organism evidence="14 15">
    <name type="scientific">Microthyrium microscopicum</name>
    <dbReference type="NCBI Taxonomy" id="703497"/>
    <lineage>
        <taxon>Eukaryota</taxon>
        <taxon>Fungi</taxon>
        <taxon>Dikarya</taxon>
        <taxon>Ascomycota</taxon>
        <taxon>Pezizomycotina</taxon>
        <taxon>Dothideomycetes</taxon>
        <taxon>Dothideomycetes incertae sedis</taxon>
        <taxon>Microthyriales</taxon>
        <taxon>Microthyriaceae</taxon>
        <taxon>Microthyrium</taxon>
    </lineage>
</organism>
<keyword evidence="10" id="KW-0325">Glycoprotein</keyword>
<evidence type="ECO:0000256" key="10">
    <source>
        <dbReference type="ARBA" id="ARBA00023180"/>
    </source>
</evidence>
<dbReference type="PANTHER" id="PTHR12147:SF26">
    <property type="entry name" value="PEPTIDASE M28 DOMAIN-CONTAINING PROTEIN"/>
    <property type="match status" value="1"/>
</dbReference>
<sequence>MYVFRSKVWCQILCLSLSANAKKPQLWSHDNVNFPLELDITSEGLMSNLRSLDDIGKANGGNRAFGLPGFAASVDYVVSQTAKLENAKVWTQNFTEAFSQFKSIGLRVGSKDYKINFLQHSPSTSETGISASLILGPEGTEACSRDGYENLDVEKNIVLVGRRACPDGTTFAGLVHAAAEAGAAGVIIYNDSPFMGMGTLRGRTSANQKLIPAGLISQTDGKALADQLSDGTAQNALFQTTQINEPRISQNVFAETKTGDPANVIMLGAHLDSVQAGPGINDDGSGVTLLLEIFKSLQKYDFKNKIRFAWWGAEESGLLGSNFYTGHLAKTESDNILAYLNFDMIARGYFGIFDGSGARPGMGGPPGSEILHKLFLDAFINKGINSTVPEKFAGNSDYGSFIGRLNKPSGGLHTGSGYAQDPCYHRKCDTVDNINAQVLTTNAQITAQVISILAMEGEKRIPKSCRFFNRT</sequence>
<evidence type="ECO:0000256" key="6">
    <source>
        <dbReference type="ARBA" id="ARBA00022723"/>
    </source>
</evidence>
<dbReference type="Gene3D" id="3.40.630.10">
    <property type="entry name" value="Zn peptidases"/>
    <property type="match status" value="1"/>
</dbReference>
<keyword evidence="4" id="KW-0964">Secreted</keyword>
<evidence type="ECO:0000259" key="13">
    <source>
        <dbReference type="Pfam" id="PF04389"/>
    </source>
</evidence>
<proteinExistence type="inferred from homology"/>
<evidence type="ECO:0000256" key="4">
    <source>
        <dbReference type="ARBA" id="ARBA00022525"/>
    </source>
</evidence>
<evidence type="ECO:0000256" key="5">
    <source>
        <dbReference type="ARBA" id="ARBA00022670"/>
    </source>
</evidence>
<dbReference type="InterPro" id="IPR007484">
    <property type="entry name" value="Peptidase_M28"/>
</dbReference>
<evidence type="ECO:0000256" key="2">
    <source>
        <dbReference type="ARBA" id="ARBA00004613"/>
    </source>
</evidence>
<evidence type="ECO:0000256" key="11">
    <source>
        <dbReference type="RuleBase" id="RU361240"/>
    </source>
</evidence>
<dbReference type="PANTHER" id="PTHR12147">
    <property type="entry name" value="METALLOPEPTIDASE M28 FAMILY MEMBER"/>
    <property type="match status" value="1"/>
</dbReference>
<evidence type="ECO:0000256" key="1">
    <source>
        <dbReference type="ARBA" id="ARBA00001947"/>
    </source>
</evidence>
<dbReference type="Pfam" id="PF04389">
    <property type="entry name" value="Peptidase_M28"/>
    <property type="match status" value="1"/>
</dbReference>
<comment type="similarity">
    <text evidence="3">Belongs to the peptidase M28 family. M28B subfamily.</text>
</comment>
<reference evidence="14" key="1">
    <citation type="journal article" date="2020" name="Stud. Mycol.">
        <title>101 Dothideomycetes genomes: a test case for predicting lifestyles and emergence of pathogens.</title>
        <authorList>
            <person name="Haridas S."/>
            <person name="Albert R."/>
            <person name="Binder M."/>
            <person name="Bloem J."/>
            <person name="Labutti K."/>
            <person name="Salamov A."/>
            <person name="Andreopoulos B."/>
            <person name="Baker S."/>
            <person name="Barry K."/>
            <person name="Bills G."/>
            <person name="Bluhm B."/>
            <person name="Cannon C."/>
            <person name="Castanera R."/>
            <person name="Culley D."/>
            <person name="Daum C."/>
            <person name="Ezra D."/>
            <person name="Gonzalez J."/>
            <person name="Henrissat B."/>
            <person name="Kuo A."/>
            <person name="Liang C."/>
            <person name="Lipzen A."/>
            <person name="Lutzoni F."/>
            <person name="Magnuson J."/>
            <person name="Mondo S."/>
            <person name="Nolan M."/>
            <person name="Ohm R."/>
            <person name="Pangilinan J."/>
            <person name="Park H.-J."/>
            <person name="Ramirez L."/>
            <person name="Alfaro M."/>
            <person name="Sun H."/>
            <person name="Tritt A."/>
            <person name="Yoshinaga Y."/>
            <person name="Zwiers L.-H."/>
            <person name="Turgeon B."/>
            <person name="Goodwin S."/>
            <person name="Spatafora J."/>
            <person name="Crous P."/>
            <person name="Grigoriev I."/>
        </authorList>
    </citation>
    <scope>NUCLEOTIDE SEQUENCE</scope>
    <source>
        <strain evidence="14">CBS 115976</strain>
    </source>
</reference>
<protein>
    <recommendedName>
        <fullName evidence="11">Peptide hydrolase</fullName>
        <ecNumber evidence="11">3.4.-.-</ecNumber>
    </recommendedName>
</protein>
<dbReference type="InterPro" id="IPR046450">
    <property type="entry name" value="PA_dom_sf"/>
</dbReference>
<feature type="domain" description="PA" evidence="12">
    <location>
        <begin position="130"/>
        <end position="224"/>
    </location>
</feature>
<dbReference type="Pfam" id="PF02225">
    <property type="entry name" value="PA"/>
    <property type="match status" value="1"/>
</dbReference>
<dbReference type="EC" id="3.4.-.-" evidence="11"/>
<evidence type="ECO:0000313" key="15">
    <source>
        <dbReference type="Proteomes" id="UP000799302"/>
    </source>
</evidence>
<keyword evidence="6 11" id="KW-0479">Metal-binding</keyword>
<feature type="chain" id="PRO_5025706757" description="Peptide hydrolase" evidence="11">
    <location>
        <begin position="22"/>
        <end position="471"/>
    </location>
</feature>
<keyword evidence="8 11" id="KW-0378">Hydrolase</keyword>
<evidence type="ECO:0000256" key="8">
    <source>
        <dbReference type="ARBA" id="ARBA00022801"/>
    </source>
</evidence>
<evidence type="ECO:0000256" key="3">
    <source>
        <dbReference type="ARBA" id="ARBA00005634"/>
    </source>
</evidence>
<accession>A0A6A6UWR4</accession>
<dbReference type="GO" id="GO:0005576">
    <property type="term" value="C:extracellular region"/>
    <property type="evidence" value="ECO:0007669"/>
    <property type="project" value="UniProtKB-SubCell"/>
</dbReference>
<evidence type="ECO:0000256" key="9">
    <source>
        <dbReference type="ARBA" id="ARBA00022833"/>
    </source>
</evidence>
<comment type="cofactor">
    <cofactor evidence="1">
        <name>Zn(2+)</name>
        <dbReference type="ChEBI" id="CHEBI:29105"/>
    </cofactor>
</comment>